<dbReference type="AlphaFoldDB" id="A0AAV1UDD7"/>
<dbReference type="EMBL" id="CAKLBY020000189">
    <property type="protein sequence ID" value="CAK7932420.1"/>
    <property type="molecule type" value="Genomic_DNA"/>
</dbReference>
<proteinExistence type="predicted"/>
<dbReference type="Proteomes" id="UP001162060">
    <property type="component" value="Unassembled WGS sequence"/>
</dbReference>
<evidence type="ECO:0000256" key="4">
    <source>
        <dbReference type="PROSITE-ProRule" id="PRU00091"/>
    </source>
</evidence>
<feature type="domain" description="FYVE-type" evidence="6">
    <location>
        <begin position="322"/>
        <end position="384"/>
    </location>
</feature>
<keyword evidence="3" id="KW-0862">Zinc</keyword>
<keyword evidence="1" id="KW-0479">Metal-binding</keyword>
<evidence type="ECO:0000256" key="2">
    <source>
        <dbReference type="ARBA" id="ARBA00022771"/>
    </source>
</evidence>
<dbReference type="InterPro" id="IPR013083">
    <property type="entry name" value="Znf_RING/FYVE/PHD"/>
</dbReference>
<dbReference type="GO" id="GO:0008270">
    <property type="term" value="F:zinc ion binding"/>
    <property type="evidence" value="ECO:0007669"/>
    <property type="project" value="UniProtKB-KW"/>
</dbReference>
<evidence type="ECO:0000256" key="5">
    <source>
        <dbReference type="SAM" id="MobiDB-lite"/>
    </source>
</evidence>
<feature type="compositionally biased region" description="Low complexity" evidence="5">
    <location>
        <begin position="14"/>
        <end position="36"/>
    </location>
</feature>
<dbReference type="InterPro" id="IPR017455">
    <property type="entry name" value="Znf_FYVE-rel"/>
</dbReference>
<dbReference type="PROSITE" id="PS50178">
    <property type="entry name" value="ZF_FYVE"/>
    <property type="match status" value="1"/>
</dbReference>
<dbReference type="Gene3D" id="3.30.40.10">
    <property type="entry name" value="Zinc/RING finger domain, C3HC4 (zinc finger)"/>
    <property type="match status" value="1"/>
</dbReference>
<dbReference type="PANTHER" id="PTHR43102">
    <property type="entry name" value="SLR1143 PROTEIN"/>
    <property type="match status" value="1"/>
</dbReference>
<gene>
    <name evidence="7" type="ORF">PM001_LOCUS17570</name>
</gene>
<organism evidence="7 8">
    <name type="scientific">Peronospora matthiolae</name>
    <dbReference type="NCBI Taxonomy" id="2874970"/>
    <lineage>
        <taxon>Eukaryota</taxon>
        <taxon>Sar</taxon>
        <taxon>Stramenopiles</taxon>
        <taxon>Oomycota</taxon>
        <taxon>Peronosporomycetes</taxon>
        <taxon>Peronosporales</taxon>
        <taxon>Peronosporaceae</taxon>
        <taxon>Peronospora</taxon>
    </lineage>
</organism>
<accession>A0AAV1UDD7</accession>
<evidence type="ECO:0000313" key="7">
    <source>
        <dbReference type="EMBL" id="CAK7932420.1"/>
    </source>
</evidence>
<protein>
    <recommendedName>
        <fullName evidence="6">FYVE-type domain-containing protein</fullName>
    </recommendedName>
</protein>
<evidence type="ECO:0000259" key="6">
    <source>
        <dbReference type="PROSITE" id="PS50178"/>
    </source>
</evidence>
<dbReference type="SUPFAM" id="SSF57903">
    <property type="entry name" value="FYVE/PHD zinc finger"/>
    <property type="match status" value="1"/>
</dbReference>
<sequence>MSSRAREFPTFEPSSSRRIFARSDSSSSSTLFSSSFGRAPAHLTPSPRTRSYFSSSGVTCRSTFESSSSTDVQEEDQALLTLAATACAQVEHARSTFGRTSGWKERKEGAGVRVFERKTRPETFDVAASTALTCSATEILNLLSSRHSDDFNATMVALAGDAFAYAVTLREVPTTSATMHLSIKRVTFSGAMPLVCSAKTIEFLDYVEVDAKTRTAIRTFHTLTRDQTGRLLLGGDVIAGYVLSEEMKLHQTSVFYFGTHTMMSCAAVLKAKGIVKAKLKAATGREATAQALLKLARAIPKIGEITIRRRLGAVDTTDPADSIADGSCSGCGKLVKVSLLRKKHVCYMCSHHVCGSCSKSQDVETLIGVIERARVCCMCIAAARHRAFETLDQLEDRPVYLLRPSTISVLSATSTSAATSVDSTGSQSRRLPASARG</sequence>
<reference evidence="7" key="1">
    <citation type="submission" date="2024-01" db="EMBL/GenBank/DDBJ databases">
        <authorList>
            <person name="Webb A."/>
        </authorList>
    </citation>
    <scope>NUCLEOTIDE SEQUENCE</scope>
    <source>
        <strain evidence="7">Pm1</strain>
    </source>
</reference>
<dbReference type="SMART" id="SM00064">
    <property type="entry name" value="FYVE"/>
    <property type="match status" value="1"/>
</dbReference>
<evidence type="ECO:0000313" key="8">
    <source>
        <dbReference type="Proteomes" id="UP001162060"/>
    </source>
</evidence>
<feature type="region of interest" description="Disordered" evidence="5">
    <location>
        <begin position="1"/>
        <end position="50"/>
    </location>
</feature>
<name>A0AAV1UDD7_9STRA</name>
<dbReference type="PANTHER" id="PTHR43102:SF2">
    <property type="entry name" value="GAF DOMAIN-CONTAINING PROTEIN"/>
    <property type="match status" value="1"/>
</dbReference>
<comment type="caution">
    <text evidence="7">The sequence shown here is derived from an EMBL/GenBank/DDBJ whole genome shotgun (WGS) entry which is preliminary data.</text>
</comment>
<keyword evidence="2 4" id="KW-0863">Zinc-finger</keyword>
<dbReference type="InterPro" id="IPR000306">
    <property type="entry name" value="Znf_FYVE"/>
</dbReference>
<evidence type="ECO:0000256" key="3">
    <source>
        <dbReference type="ARBA" id="ARBA00022833"/>
    </source>
</evidence>
<dbReference type="CDD" id="cd00065">
    <property type="entry name" value="FYVE_like_SF"/>
    <property type="match status" value="1"/>
</dbReference>
<dbReference type="InterPro" id="IPR011011">
    <property type="entry name" value="Znf_FYVE_PHD"/>
</dbReference>
<evidence type="ECO:0000256" key="1">
    <source>
        <dbReference type="ARBA" id="ARBA00022723"/>
    </source>
</evidence>